<evidence type="ECO:0000313" key="2">
    <source>
        <dbReference type="EMBL" id="KAF6396983.1"/>
    </source>
</evidence>
<evidence type="ECO:0000256" key="1">
    <source>
        <dbReference type="SAM" id="Phobius"/>
    </source>
</evidence>
<reference evidence="2 3" key="1">
    <citation type="journal article" date="2020" name="Nature">
        <title>Six reference-quality genomes reveal evolution of bat adaptations.</title>
        <authorList>
            <person name="Jebb D."/>
            <person name="Huang Z."/>
            <person name="Pippel M."/>
            <person name="Hughes G.M."/>
            <person name="Lavrichenko K."/>
            <person name="Devanna P."/>
            <person name="Winkler S."/>
            <person name="Jermiin L.S."/>
            <person name="Skirmuntt E.C."/>
            <person name="Katzourakis A."/>
            <person name="Burkitt-Gray L."/>
            <person name="Ray D.A."/>
            <person name="Sullivan K.A.M."/>
            <person name="Roscito J.G."/>
            <person name="Kirilenko B.M."/>
            <person name="Davalos L.M."/>
            <person name="Corthals A.P."/>
            <person name="Power M.L."/>
            <person name="Jones G."/>
            <person name="Ransome R.D."/>
            <person name="Dechmann D.K.N."/>
            <person name="Locatelli A.G."/>
            <person name="Puechmaille S.J."/>
            <person name="Fedrigo O."/>
            <person name="Jarvis E.D."/>
            <person name="Hiller M."/>
            <person name="Vernes S.C."/>
            <person name="Myers E.W."/>
            <person name="Teeling E.C."/>
        </authorList>
    </citation>
    <scope>NUCLEOTIDE SEQUENCE [LARGE SCALE GENOMIC DNA]</scope>
    <source>
        <strain evidence="2">MRouAeg1</strain>
        <tissue evidence="2">Muscle</tissue>
    </source>
</reference>
<keyword evidence="1" id="KW-0472">Membrane</keyword>
<keyword evidence="1" id="KW-0812">Transmembrane</keyword>
<keyword evidence="3" id="KW-1185">Reference proteome</keyword>
<keyword evidence="1" id="KW-1133">Transmembrane helix</keyword>
<organism evidence="2 3">
    <name type="scientific">Rousettus aegyptiacus</name>
    <name type="common">Egyptian fruit bat</name>
    <name type="synonym">Pteropus aegyptiacus</name>
    <dbReference type="NCBI Taxonomy" id="9407"/>
    <lineage>
        <taxon>Eukaryota</taxon>
        <taxon>Metazoa</taxon>
        <taxon>Chordata</taxon>
        <taxon>Craniata</taxon>
        <taxon>Vertebrata</taxon>
        <taxon>Euteleostomi</taxon>
        <taxon>Mammalia</taxon>
        <taxon>Eutheria</taxon>
        <taxon>Laurasiatheria</taxon>
        <taxon>Chiroptera</taxon>
        <taxon>Yinpterochiroptera</taxon>
        <taxon>Pteropodoidea</taxon>
        <taxon>Pteropodidae</taxon>
        <taxon>Rousettinae</taxon>
        <taxon>Rousettus</taxon>
    </lineage>
</organism>
<feature type="transmembrane region" description="Helical" evidence="1">
    <location>
        <begin position="16"/>
        <end position="34"/>
    </location>
</feature>
<proteinExistence type="predicted"/>
<sequence>MNRTNNTGFSQPHYSMSYFLMAAQQVILFCVYYSGGLGQHQWGMVCMSPDNNFHHTDVKVEFTSSGIHSQASQNVNPQNILLLGGYVHLLCLRMQSADTQCHRDVLHMNDSTPMAFVVAVALGKLVQIPIKQGAVSTHVHEG</sequence>
<dbReference type="Proteomes" id="UP000593571">
    <property type="component" value="Unassembled WGS sequence"/>
</dbReference>
<comment type="caution">
    <text evidence="2">The sequence shown here is derived from an EMBL/GenBank/DDBJ whole genome shotgun (WGS) entry which is preliminary data.</text>
</comment>
<dbReference type="AlphaFoldDB" id="A0A7J8BDS3"/>
<evidence type="ECO:0000313" key="3">
    <source>
        <dbReference type="Proteomes" id="UP000593571"/>
    </source>
</evidence>
<dbReference type="EMBL" id="JACASE010000017">
    <property type="protein sequence ID" value="KAF6396983.1"/>
    <property type="molecule type" value="Genomic_DNA"/>
</dbReference>
<protein>
    <submittedName>
        <fullName evidence="2">Uncharacterized protein</fullName>
    </submittedName>
</protein>
<gene>
    <name evidence="2" type="ORF">HJG63_009675</name>
</gene>
<name>A0A7J8BDS3_ROUAE</name>
<accession>A0A7J8BDS3</accession>